<dbReference type="Proteomes" id="UP000193689">
    <property type="component" value="Unassembled WGS sequence"/>
</dbReference>
<evidence type="ECO:0000256" key="10">
    <source>
        <dbReference type="SAM" id="MobiDB-lite"/>
    </source>
</evidence>
<dbReference type="GeneID" id="63771610"/>
<protein>
    <recommendedName>
        <fullName evidence="12">CFEM domain-containing protein</fullName>
    </recommendedName>
</protein>
<name>A0A1Y2EAB4_9PEZI</name>
<evidence type="ECO:0000256" key="7">
    <source>
        <dbReference type="ARBA" id="ARBA00023157"/>
    </source>
</evidence>
<evidence type="ECO:0000256" key="6">
    <source>
        <dbReference type="ARBA" id="ARBA00022729"/>
    </source>
</evidence>
<gene>
    <name evidence="13" type="ORF">BCR38DRAFT_335658</name>
</gene>
<feature type="non-terminal residue" evidence="13">
    <location>
        <position position="130"/>
    </location>
</feature>
<feature type="signal peptide" evidence="11">
    <location>
        <begin position="1"/>
        <end position="21"/>
    </location>
</feature>
<dbReference type="EMBL" id="MCFJ01000003">
    <property type="protein sequence ID" value="ORY68499.1"/>
    <property type="molecule type" value="Genomic_DNA"/>
</dbReference>
<keyword evidence="8" id="KW-0449">Lipoprotein</keyword>
<keyword evidence="4" id="KW-0964">Secreted</keyword>
<evidence type="ECO:0000256" key="5">
    <source>
        <dbReference type="ARBA" id="ARBA00022622"/>
    </source>
</evidence>
<evidence type="ECO:0000256" key="9">
    <source>
        <dbReference type="PROSITE-ProRule" id="PRU01356"/>
    </source>
</evidence>
<dbReference type="PROSITE" id="PS52012">
    <property type="entry name" value="CFEM"/>
    <property type="match status" value="1"/>
</dbReference>
<organism evidence="13 14">
    <name type="scientific">Pseudomassariella vexata</name>
    <dbReference type="NCBI Taxonomy" id="1141098"/>
    <lineage>
        <taxon>Eukaryota</taxon>
        <taxon>Fungi</taxon>
        <taxon>Dikarya</taxon>
        <taxon>Ascomycota</taxon>
        <taxon>Pezizomycotina</taxon>
        <taxon>Sordariomycetes</taxon>
        <taxon>Xylariomycetidae</taxon>
        <taxon>Amphisphaeriales</taxon>
        <taxon>Pseudomassariaceae</taxon>
        <taxon>Pseudomassariella</taxon>
    </lineage>
</organism>
<keyword evidence="9" id="KW-0349">Heme</keyword>
<keyword evidence="9" id="KW-0479">Metal-binding</keyword>
<evidence type="ECO:0000256" key="11">
    <source>
        <dbReference type="SAM" id="SignalP"/>
    </source>
</evidence>
<evidence type="ECO:0000256" key="8">
    <source>
        <dbReference type="ARBA" id="ARBA00023288"/>
    </source>
</evidence>
<dbReference type="Pfam" id="PF05730">
    <property type="entry name" value="CFEM"/>
    <property type="match status" value="1"/>
</dbReference>
<dbReference type="STRING" id="1141098.A0A1Y2EAB4"/>
<comment type="similarity">
    <text evidence="3">Belongs to the RBT5 family.</text>
</comment>
<evidence type="ECO:0000256" key="4">
    <source>
        <dbReference type="ARBA" id="ARBA00022525"/>
    </source>
</evidence>
<evidence type="ECO:0000256" key="1">
    <source>
        <dbReference type="ARBA" id="ARBA00004589"/>
    </source>
</evidence>
<feature type="chain" id="PRO_5012508366" description="CFEM domain-containing protein" evidence="11">
    <location>
        <begin position="22"/>
        <end position="130"/>
    </location>
</feature>
<feature type="domain" description="CFEM" evidence="12">
    <location>
        <begin position="1"/>
        <end position="115"/>
    </location>
</feature>
<dbReference type="GO" id="GO:0046872">
    <property type="term" value="F:metal ion binding"/>
    <property type="evidence" value="ECO:0007669"/>
    <property type="project" value="UniProtKB-UniRule"/>
</dbReference>
<dbReference type="GO" id="GO:0005576">
    <property type="term" value="C:extracellular region"/>
    <property type="evidence" value="ECO:0007669"/>
    <property type="project" value="UniProtKB-SubCell"/>
</dbReference>
<dbReference type="GO" id="GO:0098552">
    <property type="term" value="C:side of membrane"/>
    <property type="evidence" value="ECO:0007669"/>
    <property type="project" value="UniProtKB-KW"/>
</dbReference>
<dbReference type="InterPro" id="IPR008427">
    <property type="entry name" value="Extracellular_membr_CFEM_dom"/>
</dbReference>
<comment type="subcellular location">
    <subcellularLocation>
        <location evidence="1">Membrane</location>
        <topology evidence="1">Lipid-anchor</topology>
        <topology evidence="1">GPI-anchor</topology>
    </subcellularLocation>
    <subcellularLocation>
        <location evidence="2">Secreted</location>
    </subcellularLocation>
</comment>
<keyword evidence="5" id="KW-0325">Glycoprotein</keyword>
<keyword evidence="9" id="KW-0408">Iron</keyword>
<comment type="caution">
    <text evidence="13">The sequence shown here is derived from an EMBL/GenBank/DDBJ whole genome shotgun (WGS) entry which is preliminary data.</text>
</comment>
<comment type="caution">
    <text evidence="9">Lacks conserved residue(s) required for the propagation of feature annotation.</text>
</comment>
<evidence type="ECO:0000256" key="2">
    <source>
        <dbReference type="ARBA" id="ARBA00004613"/>
    </source>
</evidence>
<evidence type="ECO:0000313" key="14">
    <source>
        <dbReference type="Proteomes" id="UP000193689"/>
    </source>
</evidence>
<dbReference type="OrthoDB" id="3559948at2759"/>
<keyword evidence="14" id="KW-1185">Reference proteome</keyword>
<feature type="disulfide bond" evidence="9">
    <location>
        <begin position="44"/>
        <end position="51"/>
    </location>
</feature>
<evidence type="ECO:0000313" key="13">
    <source>
        <dbReference type="EMBL" id="ORY68499.1"/>
    </source>
</evidence>
<reference evidence="13 14" key="1">
    <citation type="submission" date="2016-07" db="EMBL/GenBank/DDBJ databases">
        <title>Pervasive Adenine N6-methylation of Active Genes in Fungi.</title>
        <authorList>
            <consortium name="DOE Joint Genome Institute"/>
            <person name="Mondo S.J."/>
            <person name="Dannebaum R.O."/>
            <person name="Kuo R.C."/>
            <person name="Labutti K."/>
            <person name="Haridas S."/>
            <person name="Kuo A."/>
            <person name="Salamov A."/>
            <person name="Ahrendt S.R."/>
            <person name="Lipzen A."/>
            <person name="Sullivan W."/>
            <person name="Andreopoulos W.B."/>
            <person name="Clum A."/>
            <person name="Lindquist E."/>
            <person name="Daum C."/>
            <person name="Ramamoorthy G.K."/>
            <person name="Gryganskyi A."/>
            <person name="Culley D."/>
            <person name="Magnuson J.K."/>
            <person name="James T.Y."/>
            <person name="O'Malley M.A."/>
            <person name="Stajich J.E."/>
            <person name="Spatafora J.W."/>
            <person name="Visel A."/>
            <person name="Grigoriev I.V."/>
        </authorList>
    </citation>
    <scope>NUCLEOTIDE SEQUENCE [LARGE SCALE GENOMIC DNA]</scope>
    <source>
        <strain evidence="13 14">CBS 129021</strain>
    </source>
</reference>
<proteinExistence type="inferred from homology"/>
<dbReference type="AlphaFoldDB" id="A0A1Y2EAB4"/>
<evidence type="ECO:0000259" key="12">
    <source>
        <dbReference type="PROSITE" id="PS52012"/>
    </source>
</evidence>
<sequence>MARRPALVTCLAVFFLGRVNGQDLMGEPTCATPCVKTAVPAGGCTIGDIGCMCGPAFVSIFAILGPCLVLQCEPRDINSMSTIASAQCESATLGLFTTTTPTGTVGKQDVTSTSASSTQEHTSNVTLSAP</sequence>
<feature type="compositionally biased region" description="Polar residues" evidence="10">
    <location>
        <begin position="109"/>
        <end position="130"/>
    </location>
</feature>
<keyword evidence="6 11" id="KW-0732">Signal</keyword>
<feature type="region of interest" description="Disordered" evidence="10">
    <location>
        <begin position="100"/>
        <end position="130"/>
    </location>
</feature>
<dbReference type="RefSeq" id="XP_040718786.1">
    <property type="nucleotide sequence ID" value="XM_040855398.1"/>
</dbReference>
<evidence type="ECO:0000256" key="3">
    <source>
        <dbReference type="ARBA" id="ARBA00010031"/>
    </source>
</evidence>
<feature type="binding site" description="axial binding residue" evidence="9">
    <location>
        <position position="48"/>
    </location>
    <ligand>
        <name>heme</name>
        <dbReference type="ChEBI" id="CHEBI:30413"/>
    </ligand>
    <ligandPart>
        <name>Fe</name>
        <dbReference type="ChEBI" id="CHEBI:18248"/>
    </ligandPart>
</feature>
<keyword evidence="5" id="KW-0472">Membrane</keyword>
<keyword evidence="5" id="KW-0336">GPI-anchor</keyword>
<dbReference type="InParanoid" id="A0A1Y2EAB4"/>
<accession>A0A1Y2EAB4</accession>
<keyword evidence="7 9" id="KW-1015">Disulfide bond</keyword>